<feature type="region of interest" description="Disordered" evidence="1">
    <location>
        <begin position="1350"/>
        <end position="1384"/>
    </location>
</feature>
<feature type="signal peptide" evidence="2">
    <location>
        <begin position="1"/>
        <end position="19"/>
    </location>
</feature>
<dbReference type="InterPro" id="IPR012334">
    <property type="entry name" value="Pectin_lyas_fold"/>
</dbReference>
<dbReference type="GO" id="GO:0004650">
    <property type="term" value="F:polygalacturonase activity"/>
    <property type="evidence" value="ECO:0007669"/>
    <property type="project" value="InterPro"/>
</dbReference>
<accession>A0A6G1M4Y2</accession>
<evidence type="ECO:0000259" key="3">
    <source>
        <dbReference type="Pfam" id="PF12708"/>
    </source>
</evidence>
<name>A0A6G1M4Y2_ORBOL</name>
<dbReference type="CDD" id="cd23668">
    <property type="entry name" value="GH55_beta13glucanase-like"/>
    <property type="match status" value="1"/>
</dbReference>
<feature type="domain" description="Rhamnogalacturonase A/B/Epimerase-like pectate lyase" evidence="3">
    <location>
        <begin position="518"/>
        <end position="582"/>
    </location>
</feature>
<dbReference type="InterPro" id="IPR039279">
    <property type="entry name" value="QRT3-like"/>
</dbReference>
<reference evidence="4 5" key="1">
    <citation type="submission" date="2019-06" db="EMBL/GenBank/DDBJ databases">
        <authorList>
            <person name="Palmer J.M."/>
        </authorList>
    </citation>
    <scope>NUCLEOTIDE SEQUENCE [LARGE SCALE GENOMIC DNA]</scope>
    <source>
        <strain evidence="4 5">TWF106</strain>
    </source>
</reference>
<feature type="region of interest" description="Disordered" evidence="1">
    <location>
        <begin position="932"/>
        <end position="957"/>
    </location>
</feature>
<organism evidence="4 5">
    <name type="scientific">Orbilia oligospora</name>
    <name type="common">Nematode-trapping fungus</name>
    <name type="synonym">Arthrobotrys oligospora</name>
    <dbReference type="NCBI Taxonomy" id="2813651"/>
    <lineage>
        <taxon>Eukaryota</taxon>
        <taxon>Fungi</taxon>
        <taxon>Dikarya</taxon>
        <taxon>Ascomycota</taxon>
        <taxon>Pezizomycotina</taxon>
        <taxon>Orbiliomycetes</taxon>
        <taxon>Orbiliales</taxon>
        <taxon>Orbiliaceae</taxon>
        <taxon>Orbilia</taxon>
    </lineage>
</organism>
<feature type="region of interest" description="Disordered" evidence="1">
    <location>
        <begin position="787"/>
        <end position="822"/>
    </location>
</feature>
<keyword evidence="2" id="KW-0732">Signal</keyword>
<dbReference type="EMBL" id="WIWS01000004">
    <property type="protein sequence ID" value="KAF3228495.1"/>
    <property type="molecule type" value="Genomic_DNA"/>
</dbReference>
<dbReference type="PANTHER" id="PTHR33928:SF2">
    <property type="entry name" value="PECTATE LYASE SUPERFAMILY PROTEIN DOMAIN-CONTAINING PROTEIN-RELATED"/>
    <property type="match status" value="1"/>
</dbReference>
<dbReference type="Gene3D" id="2.160.20.10">
    <property type="entry name" value="Single-stranded right-handed beta-helix, Pectin lyase-like"/>
    <property type="match status" value="3"/>
</dbReference>
<dbReference type="SUPFAM" id="SSF51126">
    <property type="entry name" value="Pectin lyase-like"/>
    <property type="match status" value="2"/>
</dbReference>
<dbReference type="Pfam" id="PF12708">
    <property type="entry name" value="Pect-lyase_RHGA_epim"/>
    <property type="match status" value="2"/>
</dbReference>
<dbReference type="PANTHER" id="PTHR33928">
    <property type="entry name" value="POLYGALACTURONASE QRT3"/>
    <property type="match status" value="1"/>
</dbReference>
<protein>
    <recommendedName>
        <fullName evidence="3">Rhamnogalacturonase A/B/Epimerase-like pectate lyase domain-containing protein</fullName>
    </recommendedName>
</protein>
<dbReference type="InterPro" id="IPR024535">
    <property type="entry name" value="RHGA/B-epi-like_pectate_lyase"/>
</dbReference>
<evidence type="ECO:0000256" key="2">
    <source>
        <dbReference type="SAM" id="SignalP"/>
    </source>
</evidence>
<sequence>MKELYYLPLLLSAIGAVAGAATYGNPFPESSKIHLDTLAGRERLQRRQPPNEPKFCLPLKPRVRKRATEDELAAARQLVQNAQVNQGVKNHYRFKNPVRAKFTLRPAPKSTKNLRVSTFATDGLADTDLSDAAVLIAESEAPTYNEKLPDLGPGFPKIQKRQGGGVFWMEGVSHGAVAIGGSPGYQVFRNVKDFGAVGDGRTNNTVAINLAISSGDRCGANCGSSTVKRALLVGNPNGLPIIRAASSFIGLGVISSNVYIEGQGGEEWYINQNNFMRQIRNFIIDMQAVPNVMQGQSIHPAGIHWQVAQATSLQNIQVIMSKRANSTHLGIFMENGSGGFMSDLTFSGGAIGAYLGNQQFTIRKFSFNGCKVAVETHWNWALSAKSFLVNNCQVGFNISASAGSAQGTGSINIMDTTVINTSIGIIATLAGTNRTSILVDNWKMINVDAGIVSAGKTVLAGGTGVIPSRGSGITYRSGTEAGSSGVSQDGRRIITDIDKPVFERSKPQYEDLPASLFYDVKASGARGNGRSDDTAAINAALQAATSAGKIAYFPHGMYLVTDTIFIPPSAKVVGEVWSQIQGTGTKFSSKDSPYVMVKVGNVGDIGDVEIQDMLFGVRGGTAGAVLVQWNIKARTPGSAALWDSHWRVGGSTGTNLQKTQCPKLTGQVNPNCIAGSLLLHLTPTSSGYFENAWIWTADHDLDIVTQDQIDIYVARGVLIESQGPSWFYGTASEHNVLYQYQLQGAKNIFMGLIQTESPYFQPNPMAPTPFLPGLSLDDANGPPNKKRSLVIRDGFDGDNSSSSGPELSERGDEEGPSGQSLGSDPRFFDCLIEPKVCAVSWAIRFIRSEDVHIYGAGLYSWFQNYDQDCLSNSECQHNVAKIDGESKNLRLNNLVTVGSRLMASNAAGFTILSDRSRNGFASSTLGVEEKDANGGRLWDSDASGLTSNEDAGPFGGEERNRVVIISTARDGPQGQTFWEYYMFSGQNGDVMTNMDCDYLRDAGPVGTIESPPDPHGLGNQPFKGPAKKFKSIVVDGHRCTYTTTSTVDWINIEPGVKIGELYCEEFSGPFDCFKPTPQVTPPKWETKCDDTLWFVVGVECPTHEFCAKTKRGLPLGVEYATARHLTPTWLESQIRRIDGTFQIDGGGAPKDTIYHKPLSTERNKGYHGMLFYTQSLLANHIRVRGKDRPGLSDRARDLGSREEWRNPEYDGHLFPGRDFYGINDRNNFLGRLGEISQQLYFAAMSAAFAFQGRGTVYVMTENPRHTQMTGIWADTEYRILTRPESLVLRIIAINRQGSDPHLIYLKAVRWINPSRPVPLVPGSLPWDHPITNLPRDHEEEPWGSFLRDTTPRKRDVIDSPEEGGFSVANYTDLEEDPGNDSMAIGDERHRALKNAN</sequence>
<proteinExistence type="predicted"/>
<evidence type="ECO:0000313" key="4">
    <source>
        <dbReference type="EMBL" id="KAF3228495.1"/>
    </source>
</evidence>
<dbReference type="InterPro" id="IPR011050">
    <property type="entry name" value="Pectin_lyase_fold/virulence"/>
</dbReference>
<evidence type="ECO:0000256" key="1">
    <source>
        <dbReference type="SAM" id="MobiDB-lite"/>
    </source>
</evidence>
<gene>
    <name evidence="4" type="ORF">TWF106_007528</name>
</gene>
<feature type="domain" description="Rhamnogalacturonase A/B/Epimerase-like pectate lyase" evidence="3">
    <location>
        <begin position="188"/>
        <end position="397"/>
    </location>
</feature>
<feature type="chain" id="PRO_5041133256" description="Rhamnogalacturonase A/B/Epimerase-like pectate lyase domain-containing protein" evidence="2">
    <location>
        <begin position="20"/>
        <end position="1396"/>
    </location>
</feature>
<dbReference type="Proteomes" id="UP000472727">
    <property type="component" value="Unassembled WGS sequence"/>
</dbReference>
<comment type="caution">
    <text evidence="4">The sequence shown here is derived from an EMBL/GenBank/DDBJ whole genome shotgun (WGS) entry which is preliminary data.</text>
</comment>
<evidence type="ECO:0000313" key="5">
    <source>
        <dbReference type="Proteomes" id="UP000472727"/>
    </source>
</evidence>